<accession>A0A226DDE3</accession>
<dbReference type="EMBL" id="LNIX01000021">
    <property type="protein sequence ID" value="OXA43552.1"/>
    <property type="molecule type" value="Genomic_DNA"/>
</dbReference>
<reference evidence="4 5" key="1">
    <citation type="submission" date="2015-12" db="EMBL/GenBank/DDBJ databases">
        <title>The genome of Folsomia candida.</title>
        <authorList>
            <person name="Faddeeva A."/>
            <person name="Derks M.F."/>
            <person name="Anvar Y."/>
            <person name="Smit S."/>
            <person name="Van Straalen N."/>
            <person name="Roelofs D."/>
        </authorList>
    </citation>
    <scope>NUCLEOTIDE SEQUENCE [LARGE SCALE GENOMIC DNA]</scope>
    <source>
        <strain evidence="4 5">VU population</strain>
        <tissue evidence="4">Whole body</tissue>
    </source>
</reference>
<feature type="compositionally biased region" description="Basic and acidic residues" evidence="1">
    <location>
        <begin position="320"/>
        <end position="331"/>
    </location>
</feature>
<feature type="compositionally biased region" description="Acidic residues" evidence="1">
    <location>
        <begin position="230"/>
        <end position="243"/>
    </location>
</feature>
<dbReference type="Proteomes" id="UP000198287">
    <property type="component" value="Unassembled WGS sequence"/>
</dbReference>
<dbReference type="Pfam" id="PF01607">
    <property type="entry name" value="CBM_14"/>
    <property type="match status" value="1"/>
</dbReference>
<feature type="compositionally biased region" description="Basic residues" evidence="1">
    <location>
        <begin position="248"/>
        <end position="273"/>
    </location>
</feature>
<dbReference type="InterPro" id="IPR036508">
    <property type="entry name" value="Chitin-bd_dom_sf"/>
</dbReference>
<keyword evidence="5" id="KW-1185">Reference proteome</keyword>
<feature type="compositionally biased region" description="Low complexity" evidence="1">
    <location>
        <begin position="629"/>
        <end position="676"/>
    </location>
</feature>
<feature type="compositionally biased region" description="Low complexity" evidence="1">
    <location>
        <begin position="395"/>
        <end position="413"/>
    </location>
</feature>
<feature type="transmembrane region" description="Helical" evidence="2">
    <location>
        <begin position="12"/>
        <end position="36"/>
    </location>
</feature>
<feature type="compositionally biased region" description="Basic and acidic residues" evidence="1">
    <location>
        <begin position="192"/>
        <end position="205"/>
    </location>
</feature>
<feature type="compositionally biased region" description="Polar residues" evidence="1">
    <location>
        <begin position="768"/>
        <end position="779"/>
    </location>
</feature>
<evidence type="ECO:0000313" key="5">
    <source>
        <dbReference type="Proteomes" id="UP000198287"/>
    </source>
</evidence>
<dbReference type="Gene3D" id="2.170.140.10">
    <property type="entry name" value="Chitin binding domain"/>
    <property type="match status" value="1"/>
</dbReference>
<feature type="compositionally biased region" description="Low complexity" evidence="1">
    <location>
        <begin position="469"/>
        <end position="507"/>
    </location>
</feature>
<gene>
    <name evidence="4" type="ORF">Fcan01_21599</name>
</gene>
<feature type="domain" description="Chitin-binding type-2" evidence="3">
    <location>
        <begin position="105"/>
        <end position="162"/>
    </location>
</feature>
<feature type="compositionally biased region" description="Polar residues" evidence="1">
    <location>
        <begin position="786"/>
        <end position="875"/>
    </location>
</feature>
<dbReference type="PROSITE" id="PS50940">
    <property type="entry name" value="CHIT_BIND_II"/>
    <property type="match status" value="1"/>
</dbReference>
<dbReference type="GO" id="GO:0005576">
    <property type="term" value="C:extracellular region"/>
    <property type="evidence" value="ECO:0007669"/>
    <property type="project" value="InterPro"/>
</dbReference>
<dbReference type="SMART" id="SM00494">
    <property type="entry name" value="ChtBD2"/>
    <property type="match status" value="1"/>
</dbReference>
<dbReference type="AlphaFoldDB" id="A0A226DDE3"/>
<feature type="compositionally biased region" description="Polar residues" evidence="1">
    <location>
        <begin position="589"/>
        <end position="603"/>
    </location>
</feature>
<feature type="compositionally biased region" description="Low complexity" evidence="1">
    <location>
        <begin position="902"/>
        <end position="912"/>
    </location>
</feature>
<evidence type="ECO:0000256" key="1">
    <source>
        <dbReference type="SAM" id="MobiDB-lite"/>
    </source>
</evidence>
<evidence type="ECO:0000259" key="3">
    <source>
        <dbReference type="PROSITE" id="PS50940"/>
    </source>
</evidence>
<keyword evidence="2" id="KW-0472">Membrane</keyword>
<evidence type="ECO:0000256" key="2">
    <source>
        <dbReference type="SAM" id="Phobius"/>
    </source>
</evidence>
<name>A0A226DDE3_FOLCA</name>
<evidence type="ECO:0000313" key="4">
    <source>
        <dbReference type="EMBL" id="OXA43552.1"/>
    </source>
</evidence>
<dbReference type="InterPro" id="IPR052976">
    <property type="entry name" value="Scoloptoxin-like"/>
</dbReference>
<dbReference type="InterPro" id="IPR002557">
    <property type="entry name" value="Chitin-bd_dom"/>
</dbReference>
<feature type="compositionally biased region" description="Basic and acidic residues" evidence="1">
    <location>
        <begin position="360"/>
        <end position="370"/>
    </location>
</feature>
<feature type="compositionally biased region" description="Acidic residues" evidence="1">
    <location>
        <begin position="752"/>
        <end position="761"/>
    </location>
</feature>
<protein>
    <recommendedName>
        <fullName evidence="3">Chitin-binding type-2 domain-containing protein</fullName>
    </recommendedName>
</protein>
<feature type="compositionally biased region" description="Low complexity" evidence="1">
    <location>
        <begin position="332"/>
        <end position="346"/>
    </location>
</feature>
<dbReference type="OrthoDB" id="3360904at2759"/>
<feature type="compositionally biased region" description="Low complexity" evidence="1">
    <location>
        <begin position="548"/>
        <end position="578"/>
    </location>
</feature>
<dbReference type="SUPFAM" id="SSF57625">
    <property type="entry name" value="Invertebrate chitin-binding proteins"/>
    <property type="match status" value="1"/>
</dbReference>
<keyword evidence="2" id="KW-1133">Transmembrane helix</keyword>
<proteinExistence type="predicted"/>
<feature type="compositionally biased region" description="Low complexity" evidence="1">
    <location>
        <begin position="518"/>
        <end position="532"/>
    </location>
</feature>
<feature type="compositionally biased region" description="Polar residues" evidence="1">
    <location>
        <begin position="612"/>
        <end position="628"/>
    </location>
</feature>
<dbReference type="PANTHER" id="PTHR22933">
    <property type="entry name" value="FI18007P1-RELATED"/>
    <property type="match status" value="1"/>
</dbReference>
<feature type="compositionally biased region" description="Acidic residues" evidence="1">
    <location>
        <begin position="279"/>
        <end position="297"/>
    </location>
</feature>
<dbReference type="GO" id="GO:0008061">
    <property type="term" value="F:chitin binding"/>
    <property type="evidence" value="ECO:0007669"/>
    <property type="project" value="InterPro"/>
</dbReference>
<organism evidence="4 5">
    <name type="scientific">Folsomia candida</name>
    <name type="common">Springtail</name>
    <dbReference type="NCBI Taxonomy" id="158441"/>
    <lineage>
        <taxon>Eukaryota</taxon>
        <taxon>Metazoa</taxon>
        <taxon>Ecdysozoa</taxon>
        <taxon>Arthropoda</taxon>
        <taxon>Hexapoda</taxon>
        <taxon>Collembola</taxon>
        <taxon>Entomobryomorpha</taxon>
        <taxon>Isotomoidea</taxon>
        <taxon>Isotomidae</taxon>
        <taxon>Proisotominae</taxon>
        <taxon>Folsomia</taxon>
    </lineage>
</organism>
<feature type="compositionally biased region" description="Low complexity" evidence="1">
    <location>
        <begin position="735"/>
        <end position="751"/>
    </location>
</feature>
<keyword evidence="2" id="KW-0812">Transmembrane</keyword>
<sequence>MGKVKRYKKTTWGVMSPLHATISTSWVPLTFALLLYTSGIDLSIGDSAAPSEDDATENGTAVKRNYNLTGNPQIDYIYDPNLPRELNGYNLSDYPFYSRVPSKINYSCEGLKDGFYSNIEHKCQVYHHCLYGARHDFLCANFTAFDQKTFICQFVSEVDCANSALFYHRNDALYPEKPTTPVPEPIKIRPGLYERRRPPPRDRHSAAAAAGAAAEGGGASQDPAPGVAPLEEEGVDPYYDSEEDYRPVRRKPLRRRCKNKRRCRRPSRRRPRPRPVYYDDYEDDYEDDYDSGYDDYYEDRPKQRGGRRKDKTGNKVAGSKVEESVVTRERGTTTTTTTASTTTTTTPSPEQVEQETIEVEQAKNREEILSKARPMRIRKYEFSPQGRSASPGERSTTTSTTPPPTQSSSTSPSVQEVGDDYYYDNEDGQQPAAAPPTAQPRTTSKPKPTVPTTQSLRQRFISRNFRQSPATTKGPISTTTTTTTSTPSTTTTPKPTTTASTTTNTTPRPQRVTLRSQTTTATTATTTTSTTTEAPQYEYEYEYEDEVSSSSQAPLAPTTQLTTSTTTPTPTLKPVRPLIRGNKRPQLGGTVQTSTSVSVQEQDGNNDDVDDSQNAINRRQSSWVRGQQSRTSPSSTITPASSPTPASTSVTSSTSERVSYQPQGRGNRQQQPSNNNYQEPTRESAPVITVKSQSPISPPPSQIPQYQLQNSGAKETPAIKNRPSRFWQRPTKVVASSSTTAEPPASLFSEYDYSDADEEESPAPAVTRFTQPSSNSRFKSTPALVPSSTSSYSDRETPSNSNSYRGQYTASTGNTNPAPQQYLRSTISQPNSYPTPSRSPPTQQNNFISQYGPSPSSIGIQYQHQLPSSTTSSSRPEFISLLRDDEDPYSPYETQQQDYPRSSSSSSSSSSSFTNSNNNRRIPAPARTQYFGGTGPSSSGGHFHNSQKHLYSAAQETYHSFLPAPSRFNFMNMGIPDFASGPGMVLYSRNPVMLSGKKK</sequence>
<feature type="compositionally biased region" description="Polar residues" evidence="1">
    <location>
        <begin position="892"/>
        <end position="901"/>
    </location>
</feature>
<dbReference type="OMA" id="CANSALF"/>
<comment type="caution">
    <text evidence="4">The sequence shown here is derived from an EMBL/GenBank/DDBJ whole genome shotgun (WGS) entry which is preliminary data.</text>
</comment>
<feature type="compositionally biased region" description="Low complexity" evidence="1">
    <location>
        <begin position="439"/>
        <end position="453"/>
    </location>
</feature>
<feature type="compositionally biased region" description="Acidic residues" evidence="1">
    <location>
        <begin position="417"/>
        <end position="427"/>
    </location>
</feature>
<feature type="region of interest" description="Disordered" evidence="1">
    <location>
        <begin position="177"/>
        <end position="945"/>
    </location>
</feature>
<dbReference type="PANTHER" id="PTHR22933:SF43">
    <property type="entry name" value="LP10131P"/>
    <property type="match status" value="1"/>
</dbReference>